<dbReference type="PROSITE" id="PS00474">
    <property type="entry name" value="RIBOSOMAL_L3"/>
    <property type="match status" value="1"/>
</dbReference>
<dbReference type="SUPFAM" id="SSF50447">
    <property type="entry name" value="Translation proteins"/>
    <property type="match status" value="1"/>
</dbReference>
<comment type="similarity">
    <text evidence="1 4">Belongs to the universal ribosomal protein uL3 family.</text>
</comment>
<dbReference type="Gene3D" id="4.10.960.10">
    <property type="entry name" value="Ribosomal protein L3, domain 3"/>
    <property type="match status" value="1"/>
</dbReference>
<dbReference type="InterPro" id="IPR044892">
    <property type="entry name" value="Ribosomal_L3_dom_3_arc_sf"/>
</dbReference>
<evidence type="ECO:0000313" key="5">
    <source>
        <dbReference type="EMBL" id="KAK3288727.1"/>
    </source>
</evidence>
<dbReference type="FunFam" id="2.40.30.10:FF:000351">
    <property type="entry name" value="Ribosomal protein L3"/>
    <property type="match status" value="1"/>
</dbReference>
<dbReference type="GO" id="GO:0003735">
    <property type="term" value="F:structural constituent of ribosome"/>
    <property type="evidence" value="ECO:0007669"/>
    <property type="project" value="InterPro"/>
</dbReference>
<dbReference type="FunFam" id="3.30.1430.10:FF:000001">
    <property type="entry name" value="60S ribosomal protein L3"/>
    <property type="match status" value="1"/>
</dbReference>
<dbReference type="InterPro" id="IPR000597">
    <property type="entry name" value="Ribosomal_uL3"/>
</dbReference>
<dbReference type="Gene3D" id="3.30.1430.10">
    <property type="match status" value="1"/>
</dbReference>
<dbReference type="Gene3D" id="2.40.30.10">
    <property type="entry name" value="Translation factors"/>
    <property type="match status" value="1"/>
</dbReference>
<dbReference type="Proteomes" id="UP001190700">
    <property type="component" value="Unassembled WGS sequence"/>
</dbReference>
<dbReference type="PANTHER" id="PTHR11363">
    <property type="entry name" value="60S RIBOSOMAL PROTEIN L3-RELATED"/>
    <property type="match status" value="1"/>
</dbReference>
<name>A0AAE0H2D8_9CHLO</name>
<dbReference type="InterPro" id="IPR045077">
    <property type="entry name" value="L3_arc_euk"/>
</dbReference>
<sequence>MSHRKFEHPRHGSLGFLPKKRAKRHCGKVKTFPKDDATAKCHLTAFMGYKAGCTHILRDVDKPGSKLHKKESCEAVTLIETPAMIVVGMVGYVKTPYGLRSLKTVWAEHLNDEVRRRFYKNWYKSKKKAFTKYAKKYEEGKAAIEKDLELIKKYCSSVRLICHTQVRKCKGLKQKKAHMLEIQVNGGDVPAKVDFGYGLFEKQVPVDAVFAKDEMIDVIGVTRGHGFEGVVTRWGVSRLPRKTHRGLRKVACIGAWHPARVPYTVARTGQNGFHHRTEINKKIYKVGKAGTDTYGAATEFDQTTKDMTPMGGFAHYGILRNDYLMIKGGVCGPKKRCVTLRRTLLAQTSRNAVEEIKLKFIDTSSKFGHGRFQSYDEKLKFYGKTKA</sequence>
<reference evidence="5 6" key="1">
    <citation type="journal article" date="2015" name="Genome Biol. Evol.">
        <title>Comparative Genomics of a Bacterivorous Green Alga Reveals Evolutionary Causalities and Consequences of Phago-Mixotrophic Mode of Nutrition.</title>
        <authorList>
            <person name="Burns J.A."/>
            <person name="Paasch A."/>
            <person name="Narechania A."/>
            <person name="Kim E."/>
        </authorList>
    </citation>
    <scope>NUCLEOTIDE SEQUENCE [LARGE SCALE GENOMIC DNA]</scope>
    <source>
        <strain evidence="5 6">PLY_AMNH</strain>
    </source>
</reference>
<evidence type="ECO:0000256" key="1">
    <source>
        <dbReference type="ARBA" id="ARBA00006540"/>
    </source>
</evidence>
<dbReference type="GO" id="GO:0006412">
    <property type="term" value="P:translation"/>
    <property type="evidence" value="ECO:0007669"/>
    <property type="project" value="InterPro"/>
</dbReference>
<accession>A0AAE0H2D8</accession>
<keyword evidence="2 4" id="KW-0689">Ribosomal protein</keyword>
<proteinExistence type="inferred from homology"/>
<keyword evidence="3 4" id="KW-0687">Ribonucleoprotein</keyword>
<dbReference type="InterPro" id="IPR019926">
    <property type="entry name" value="Ribosomal_uL3_CS"/>
</dbReference>
<dbReference type="Pfam" id="PF00297">
    <property type="entry name" value="Ribosomal_L3"/>
    <property type="match status" value="1"/>
</dbReference>
<dbReference type="FunFam" id="4.10.960.10:FF:000002">
    <property type="entry name" value="60S ribosomal protein L3"/>
    <property type="match status" value="1"/>
</dbReference>
<dbReference type="PANTHER" id="PTHR11363:SF5">
    <property type="entry name" value="LARGE RIBOSOMAL SUBUNIT PROTEIN UL3"/>
    <property type="match status" value="1"/>
</dbReference>
<gene>
    <name evidence="5" type="ORF">CYMTET_3806</name>
</gene>
<dbReference type="InterPro" id="IPR009000">
    <property type="entry name" value="Transl_B-barrel_sf"/>
</dbReference>
<keyword evidence="6" id="KW-1185">Reference proteome</keyword>
<protein>
    <submittedName>
        <fullName evidence="5">60S ribosomal protein L3</fullName>
    </submittedName>
</protein>
<evidence type="ECO:0000256" key="4">
    <source>
        <dbReference type="RuleBase" id="RU003905"/>
    </source>
</evidence>
<evidence type="ECO:0000256" key="2">
    <source>
        <dbReference type="ARBA" id="ARBA00022980"/>
    </source>
</evidence>
<comment type="caution">
    <text evidence="5">The sequence shown here is derived from an EMBL/GenBank/DDBJ whole genome shotgun (WGS) entry which is preliminary data.</text>
</comment>
<organism evidence="5 6">
    <name type="scientific">Cymbomonas tetramitiformis</name>
    <dbReference type="NCBI Taxonomy" id="36881"/>
    <lineage>
        <taxon>Eukaryota</taxon>
        <taxon>Viridiplantae</taxon>
        <taxon>Chlorophyta</taxon>
        <taxon>Pyramimonadophyceae</taxon>
        <taxon>Pyramimonadales</taxon>
        <taxon>Pyramimonadaceae</taxon>
        <taxon>Cymbomonas</taxon>
    </lineage>
</organism>
<dbReference type="GO" id="GO:0003723">
    <property type="term" value="F:RNA binding"/>
    <property type="evidence" value="ECO:0007669"/>
    <property type="project" value="TreeGrafter"/>
</dbReference>
<evidence type="ECO:0000313" key="6">
    <source>
        <dbReference type="Proteomes" id="UP001190700"/>
    </source>
</evidence>
<evidence type="ECO:0000256" key="3">
    <source>
        <dbReference type="ARBA" id="ARBA00023274"/>
    </source>
</evidence>
<dbReference type="GO" id="GO:0022625">
    <property type="term" value="C:cytosolic large ribosomal subunit"/>
    <property type="evidence" value="ECO:0007669"/>
    <property type="project" value="TreeGrafter"/>
</dbReference>
<dbReference type="AlphaFoldDB" id="A0AAE0H2D8"/>
<dbReference type="EMBL" id="LGRX02000382">
    <property type="protein sequence ID" value="KAK3288727.1"/>
    <property type="molecule type" value="Genomic_DNA"/>
</dbReference>